<evidence type="ECO:0000313" key="2">
    <source>
        <dbReference type="EMBL" id="CAB4178569.1"/>
    </source>
</evidence>
<dbReference type="EMBL" id="LR797054">
    <property type="protein sequence ID" value="CAB4184040.1"/>
    <property type="molecule type" value="Genomic_DNA"/>
</dbReference>
<dbReference type="EMBL" id="LR796887">
    <property type="protein sequence ID" value="CAB4172723.1"/>
    <property type="molecule type" value="Genomic_DNA"/>
</dbReference>
<gene>
    <name evidence="2" type="ORF">UFOVP1018_25</name>
    <name evidence="3" type="ORF">UFOVP1105_26</name>
    <name evidence="4" type="ORF">UFOVP1372_16</name>
    <name evidence="5" type="ORF">UFOVP1470_27</name>
    <name evidence="6" type="ORF">UFOVP1557_16</name>
    <name evidence="1" type="ORF">UFOVP939_52</name>
</gene>
<dbReference type="EMBL" id="LR798407">
    <property type="protein sequence ID" value="CAB5229870.1"/>
    <property type="molecule type" value="Genomic_DNA"/>
</dbReference>
<dbReference type="EMBL" id="LR797319">
    <property type="protein sequence ID" value="CAB4202478.1"/>
    <property type="molecule type" value="Genomic_DNA"/>
</dbReference>
<sequence>MAVPTVITDLSTTIASNVPAGSESPASLDDYQRAHAGFIAQLYANTVAAPTVIVASATSTAIGAAISENVDISGTTTITSFDTVAEGINRKGRFTGALTLTHNATSLILPGTANITTAADDRYEARSLGSGNWIVTKYLYASGNAGLGANTFTGTQTLSGASVMGIADGTAAAPSLKFTAGGTQLGLYTAPSDWYHASNLYLGVASTGLPVVEIGNYGSGANGNIVLCGNSAEPYGGGITYSTSRGTNASPTIVVNGDELGWNEYNAYDGATYQQVGYISYTVDGTPGLGDMPSALNFYTTPDGSVTIALRMKIDQAGNILNVSTGGLGYGTGSGGTVTQATNRTTGVTLSKATGAITMFSAAGSTTAATFTVTNTVIGATDTVILSQKSGTNLYNLMVTAVAAGSFNITFRTTGGTATDAPVINFAIIRGVTA</sequence>
<evidence type="ECO:0000313" key="4">
    <source>
        <dbReference type="EMBL" id="CAB4202478.1"/>
    </source>
</evidence>
<organism evidence="1">
    <name type="scientific">uncultured Caudovirales phage</name>
    <dbReference type="NCBI Taxonomy" id="2100421"/>
    <lineage>
        <taxon>Viruses</taxon>
        <taxon>Duplodnaviria</taxon>
        <taxon>Heunggongvirae</taxon>
        <taxon>Uroviricota</taxon>
        <taxon>Caudoviricetes</taxon>
        <taxon>Peduoviridae</taxon>
        <taxon>Maltschvirus</taxon>
        <taxon>Maltschvirus maltsch</taxon>
    </lineage>
</organism>
<dbReference type="EMBL" id="LR797419">
    <property type="protein sequence ID" value="CAB4215019.1"/>
    <property type="molecule type" value="Genomic_DNA"/>
</dbReference>
<name>A0A6J5PM69_9CAUD</name>
<evidence type="ECO:0000313" key="3">
    <source>
        <dbReference type="EMBL" id="CAB4184040.1"/>
    </source>
</evidence>
<accession>A0A6J5PM69</accession>
<protein>
    <submittedName>
        <fullName evidence="1">Uncharacterized protein</fullName>
    </submittedName>
</protein>
<evidence type="ECO:0000313" key="1">
    <source>
        <dbReference type="EMBL" id="CAB4172723.1"/>
    </source>
</evidence>
<reference evidence="1" key="1">
    <citation type="submission" date="2020-05" db="EMBL/GenBank/DDBJ databases">
        <authorList>
            <person name="Chiriac C."/>
            <person name="Salcher M."/>
            <person name="Ghai R."/>
            <person name="Kavagutti S V."/>
        </authorList>
    </citation>
    <scope>NUCLEOTIDE SEQUENCE</scope>
</reference>
<evidence type="ECO:0000313" key="5">
    <source>
        <dbReference type="EMBL" id="CAB4215019.1"/>
    </source>
</evidence>
<proteinExistence type="predicted"/>
<dbReference type="EMBL" id="LR796966">
    <property type="protein sequence ID" value="CAB4178569.1"/>
    <property type="molecule type" value="Genomic_DNA"/>
</dbReference>
<evidence type="ECO:0000313" key="6">
    <source>
        <dbReference type="EMBL" id="CAB5229870.1"/>
    </source>
</evidence>